<dbReference type="PANTHER" id="PTHR36117">
    <property type="entry name" value="4-HYDROXYPHENYLACETATE 3-MONOOXYGENASE-RELATED"/>
    <property type="match status" value="1"/>
</dbReference>
<dbReference type="Gene3D" id="1.10.3140.10">
    <property type="entry name" value="4-hydroxybutyryl-coa dehydratase, domain 1"/>
    <property type="match status" value="1"/>
</dbReference>
<organism evidence="7 8">
    <name type="scientific">Belnapia rosea</name>
    <dbReference type="NCBI Taxonomy" id="938405"/>
    <lineage>
        <taxon>Bacteria</taxon>
        <taxon>Pseudomonadati</taxon>
        <taxon>Pseudomonadota</taxon>
        <taxon>Alphaproteobacteria</taxon>
        <taxon>Acetobacterales</taxon>
        <taxon>Roseomonadaceae</taxon>
        <taxon>Belnapia</taxon>
    </lineage>
</organism>
<feature type="domain" description="HpaB/PvcC/4-BUDH C-terminal" evidence="5">
    <location>
        <begin position="276"/>
        <end position="475"/>
    </location>
</feature>
<gene>
    <name evidence="7" type="ORF">SAMN04487779_102329</name>
</gene>
<evidence type="ECO:0000256" key="1">
    <source>
        <dbReference type="ARBA" id="ARBA00022630"/>
    </source>
</evidence>
<dbReference type="PIRSF" id="PIRSF000331">
    <property type="entry name" value="HpaA_HpaB"/>
    <property type="match status" value="1"/>
</dbReference>
<dbReference type="Pfam" id="PF03241">
    <property type="entry name" value="HpaB"/>
    <property type="match status" value="1"/>
</dbReference>
<dbReference type="InterPro" id="IPR046373">
    <property type="entry name" value="Acyl-CoA_Oxase/DH_mid-dom_sf"/>
</dbReference>
<evidence type="ECO:0000256" key="4">
    <source>
        <dbReference type="PIRSR" id="PIRSR000331-2"/>
    </source>
</evidence>
<dbReference type="InterPro" id="IPR004925">
    <property type="entry name" value="HpaB/PvcC/4-BUDH"/>
</dbReference>
<dbReference type="Proteomes" id="UP000198925">
    <property type="component" value="Unassembled WGS sequence"/>
</dbReference>
<dbReference type="GO" id="GO:0004497">
    <property type="term" value="F:monooxygenase activity"/>
    <property type="evidence" value="ECO:0007669"/>
    <property type="project" value="UniProtKB-KW"/>
</dbReference>
<feature type="domain" description="HpaB/PvcC/4-BUDH N-terminal" evidence="6">
    <location>
        <begin position="5"/>
        <end position="269"/>
    </location>
</feature>
<dbReference type="SUPFAM" id="SSF47203">
    <property type="entry name" value="Acyl-CoA dehydrogenase C-terminal domain-like"/>
    <property type="match status" value="1"/>
</dbReference>
<reference evidence="7 8" key="1">
    <citation type="submission" date="2016-10" db="EMBL/GenBank/DDBJ databases">
        <authorList>
            <person name="de Groot N.N."/>
        </authorList>
    </citation>
    <scope>NUCLEOTIDE SEQUENCE [LARGE SCALE GENOMIC DNA]</scope>
    <source>
        <strain evidence="7 8">CPCC 100156</strain>
    </source>
</reference>
<dbReference type="RefSeq" id="WP_090664840.1">
    <property type="nucleotide sequence ID" value="NZ_FMZX01000023.1"/>
</dbReference>
<accession>A0A1G7B7U1</accession>
<feature type="binding site" evidence="4">
    <location>
        <position position="187"/>
    </location>
    <ligand>
        <name>FAD</name>
        <dbReference type="ChEBI" id="CHEBI:57692"/>
    </ligand>
</feature>
<keyword evidence="2 4" id="KW-0274">FAD</keyword>
<dbReference type="EMBL" id="FMZX01000023">
    <property type="protein sequence ID" value="SDE22376.1"/>
    <property type="molecule type" value="Genomic_DNA"/>
</dbReference>
<dbReference type="Gene3D" id="2.40.110.10">
    <property type="entry name" value="Butyryl-CoA Dehydrogenase, subunit A, domain 2"/>
    <property type="match status" value="1"/>
</dbReference>
<dbReference type="InterPro" id="IPR009100">
    <property type="entry name" value="AcylCoA_DH/oxidase_NM_dom_sf"/>
</dbReference>
<dbReference type="GO" id="GO:0016627">
    <property type="term" value="F:oxidoreductase activity, acting on the CH-CH group of donors"/>
    <property type="evidence" value="ECO:0007669"/>
    <property type="project" value="InterPro"/>
</dbReference>
<sequence length="490" mass="53934">MTPKTGRDHLESLRDGRALHYRGERVADVTAHPAFRQAVATAAGLFDLNADPALQELLTFRSPETGRPVSRMWELPESREVLVHRRMALERWAESHCGFLGRSPDHVASCISGMVMGIEAFDARAAGALQDYYRYARDNDLYLTYAIINPQADRGQGAAGQAEDLVLRLVDQDAGGITVRGAKMLATSAIMANEVFVSCIQPLQAGADEPFALSFVIPMSQPGLRILSRKSYEAEAVSVFDNPLASRYDENDAVLWFEDVRVPWERVFVAGDTALCGRQFHATPAHVYQNYQSQVRLMVKLRFLAGLGRRIAEVNGTLGFPQVREMLGQLAAEAAMVEGMVAGMEAKGHFHGHYFIPDRHLLYAAQVLTQQLYGKVVGTLRELAGGGMIMLPSGIEDFADPELRAIIGRTQRSPAVAPEERVKFFRLAWDAVGSEFASRHAQYELFYAGAPFVPKGHSFRSYDWGRATGMVDGVLSGYGLDAPALKTAPE</sequence>
<evidence type="ECO:0000256" key="2">
    <source>
        <dbReference type="ARBA" id="ARBA00022827"/>
    </source>
</evidence>
<evidence type="ECO:0000259" key="6">
    <source>
        <dbReference type="Pfam" id="PF11794"/>
    </source>
</evidence>
<keyword evidence="7" id="KW-0503">Monooxygenase</keyword>
<name>A0A1G7B7U1_9PROT</name>
<evidence type="ECO:0000313" key="7">
    <source>
        <dbReference type="EMBL" id="SDE22376.1"/>
    </source>
</evidence>
<evidence type="ECO:0000259" key="5">
    <source>
        <dbReference type="Pfam" id="PF03241"/>
    </source>
</evidence>
<evidence type="ECO:0000256" key="3">
    <source>
        <dbReference type="ARBA" id="ARBA00023002"/>
    </source>
</evidence>
<protein>
    <submittedName>
        <fullName evidence="7">4-hydroxyphenylacetate 3-monooxygenase</fullName>
    </submittedName>
</protein>
<dbReference type="SUPFAM" id="SSF56645">
    <property type="entry name" value="Acyl-CoA dehydrogenase NM domain-like"/>
    <property type="match status" value="1"/>
</dbReference>
<proteinExistence type="predicted"/>
<dbReference type="PANTHER" id="PTHR36117:SF3">
    <property type="entry name" value="4-HYDROXYPHENYLACETATE 3-MONOOXYGENASE-RELATED"/>
    <property type="match status" value="1"/>
</dbReference>
<dbReference type="Pfam" id="PF11794">
    <property type="entry name" value="HpaB_N"/>
    <property type="match status" value="1"/>
</dbReference>
<keyword evidence="8" id="KW-1185">Reference proteome</keyword>
<evidence type="ECO:0000313" key="8">
    <source>
        <dbReference type="Proteomes" id="UP000198925"/>
    </source>
</evidence>
<dbReference type="Gene3D" id="1.20.140.10">
    <property type="entry name" value="Butyryl-CoA Dehydrogenase, subunit A, domain 3"/>
    <property type="match status" value="1"/>
</dbReference>
<dbReference type="InterPro" id="IPR024719">
    <property type="entry name" value="HpaB/PvcC/4-BUDH_C"/>
</dbReference>
<dbReference type="STRING" id="938405.SAMN02927895_01167"/>
<dbReference type="InterPro" id="IPR036250">
    <property type="entry name" value="AcylCo_DH-like_C"/>
</dbReference>
<keyword evidence="3" id="KW-0560">Oxidoreductase</keyword>
<feature type="binding site" evidence="4">
    <location>
        <begin position="151"/>
        <end position="154"/>
    </location>
    <ligand>
        <name>FAD</name>
        <dbReference type="ChEBI" id="CHEBI:57692"/>
    </ligand>
</feature>
<dbReference type="AlphaFoldDB" id="A0A1G7B7U1"/>
<keyword evidence="1" id="KW-0285">Flavoprotein</keyword>
<dbReference type="InterPro" id="IPR024674">
    <property type="entry name" value="HpaB/PvcC/4-BUDH_N"/>
</dbReference>